<dbReference type="InterPro" id="IPR033910">
    <property type="entry name" value="GluRS_core"/>
</dbReference>
<accession>A0AAW5K870</accession>
<dbReference type="HAMAP" id="MF_00022">
    <property type="entry name" value="Glu_tRNA_synth_type1"/>
    <property type="match status" value="1"/>
</dbReference>
<feature type="domain" description="Glutamyl/glutaminyl-tRNA synthetase class Ib catalytic" evidence="7">
    <location>
        <begin position="4"/>
        <end position="320"/>
    </location>
</feature>
<evidence type="ECO:0000256" key="6">
    <source>
        <dbReference type="HAMAP-Rule" id="MF_00022"/>
    </source>
</evidence>
<dbReference type="CDD" id="cd00808">
    <property type="entry name" value="GluRS_core"/>
    <property type="match status" value="1"/>
</dbReference>
<comment type="catalytic activity">
    <reaction evidence="6">
        <text>tRNA(Glu) + L-glutamate + ATP = L-glutamyl-tRNA(Glu) + AMP + diphosphate</text>
        <dbReference type="Rhea" id="RHEA:23540"/>
        <dbReference type="Rhea" id="RHEA-COMP:9663"/>
        <dbReference type="Rhea" id="RHEA-COMP:9680"/>
        <dbReference type="ChEBI" id="CHEBI:29985"/>
        <dbReference type="ChEBI" id="CHEBI:30616"/>
        <dbReference type="ChEBI" id="CHEBI:33019"/>
        <dbReference type="ChEBI" id="CHEBI:78442"/>
        <dbReference type="ChEBI" id="CHEBI:78520"/>
        <dbReference type="ChEBI" id="CHEBI:456215"/>
        <dbReference type="EC" id="6.1.1.17"/>
    </reaction>
</comment>
<evidence type="ECO:0000313" key="9">
    <source>
        <dbReference type="EMBL" id="MCQ4948222.1"/>
    </source>
</evidence>
<dbReference type="PANTHER" id="PTHR43311">
    <property type="entry name" value="GLUTAMATE--TRNA LIGASE"/>
    <property type="match status" value="1"/>
</dbReference>
<dbReference type="PROSITE" id="PS00178">
    <property type="entry name" value="AA_TRNA_LIGASE_I"/>
    <property type="match status" value="1"/>
</dbReference>
<evidence type="ECO:0000256" key="5">
    <source>
        <dbReference type="ARBA" id="ARBA00023146"/>
    </source>
</evidence>
<dbReference type="InterPro" id="IPR049940">
    <property type="entry name" value="GluQ/Sye"/>
</dbReference>
<feature type="domain" description="Aminoacyl-tRNA synthetase class I anticodon-binding" evidence="8">
    <location>
        <begin position="335"/>
        <end position="479"/>
    </location>
</feature>
<feature type="short sequence motif" description="'KMSKS' region" evidence="6">
    <location>
        <begin position="252"/>
        <end position="256"/>
    </location>
</feature>
<evidence type="ECO:0000313" key="10">
    <source>
        <dbReference type="Proteomes" id="UP001205063"/>
    </source>
</evidence>
<organism evidence="9 10">
    <name type="scientific">Bittarella massiliensis</name>
    <name type="common">ex Durand et al. 2017</name>
    <dbReference type="NCBI Taxonomy" id="1720313"/>
    <lineage>
        <taxon>Bacteria</taxon>
        <taxon>Bacillati</taxon>
        <taxon>Bacillota</taxon>
        <taxon>Clostridia</taxon>
        <taxon>Eubacteriales</taxon>
        <taxon>Oscillospiraceae</taxon>
        <taxon>Bittarella (ex Durand et al. 2017)</taxon>
    </lineage>
</organism>
<feature type="short sequence motif" description="'HIGH' region" evidence="6">
    <location>
        <begin position="11"/>
        <end position="21"/>
    </location>
</feature>
<dbReference type="InterPro" id="IPR020058">
    <property type="entry name" value="Glu/Gln-tRNA-synth_Ib_cat-dom"/>
</dbReference>
<reference evidence="9" key="1">
    <citation type="submission" date="2022-06" db="EMBL/GenBank/DDBJ databases">
        <title>Isolation of gut microbiota from human fecal samples.</title>
        <authorList>
            <person name="Pamer E.G."/>
            <person name="Barat B."/>
            <person name="Waligurski E."/>
            <person name="Medina S."/>
            <person name="Paddock L."/>
            <person name="Mostad J."/>
        </authorList>
    </citation>
    <scope>NUCLEOTIDE SEQUENCE</scope>
    <source>
        <strain evidence="9">DFI.7.96</strain>
    </source>
</reference>
<feature type="binding site" evidence="6">
    <location>
        <position position="255"/>
    </location>
    <ligand>
        <name>ATP</name>
        <dbReference type="ChEBI" id="CHEBI:30616"/>
    </ligand>
</feature>
<dbReference type="GO" id="GO:0005737">
    <property type="term" value="C:cytoplasm"/>
    <property type="evidence" value="ECO:0007669"/>
    <property type="project" value="UniProtKB-SubCell"/>
</dbReference>
<comment type="caution">
    <text evidence="6">Lacks conserved residue(s) required for the propagation of feature annotation.</text>
</comment>
<dbReference type="InterPro" id="IPR045462">
    <property type="entry name" value="aa-tRNA-synth_I_cd-bd"/>
</dbReference>
<keyword evidence="3 6" id="KW-0067">ATP-binding</keyword>
<dbReference type="PANTHER" id="PTHR43311:SF2">
    <property type="entry name" value="GLUTAMATE--TRNA LIGASE, MITOCHONDRIAL-RELATED"/>
    <property type="match status" value="1"/>
</dbReference>
<dbReference type="Proteomes" id="UP001205063">
    <property type="component" value="Unassembled WGS sequence"/>
</dbReference>
<sequence>MEGKVRTRFAPSPTGYMHVGNLRTALYAYLVAKKDGGTFILRIEDTDQQRKVEGAEDIIYNTLRQCGLRWDEGPDIGGPVGPYVQSERMGMFIDYAKQLVESGHAYYCFCDKDRLEQMKTIQKASGQPTRYDGHCRNLSKEEVEARLAAGEPYVIRQKMPLEGTTTFHDEIFGDITVENSTLDDQVLIKRDGMPTYNFANVVDDHLMGITHVIRGNEYLSSTPKYNLLYQAFGWEIPVYIHCPPVMKNATEKLSKRNGDASFEDLVAKGYLKDAVLNYIALLGWNPKGEEEIFTLDELVREFSPEDISKSPAIFDPQKLRYINAEYLRRMDEETFYETVLPWMKKGVAREDIDFHLLAQVLHARTEVLEEVPPQLDFIDALPDYSNDLYTHKKMKTNAETSLDALQKVLPVLEGIEDFTLAPVHDALFALIAELGVKNGAVLWPLRVALTGKSFTPGGGVEMAVILGREESLARIRKGIAQLQG</sequence>
<dbReference type="Pfam" id="PF00749">
    <property type="entry name" value="tRNA-synt_1c"/>
    <property type="match status" value="1"/>
</dbReference>
<keyword evidence="4 6" id="KW-0648">Protein biosynthesis</keyword>
<comment type="function">
    <text evidence="6">Catalyzes the attachment of glutamate to tRNA(Glu) in a two-step reaction: glutamate is first activated by ATP to form Glu-AMP and then transferred to the acceptor end of tRNA(Glu).</text>
</comment>
<dbReference type="GO" id="GO:0008270">
    <property type="term" value="F:zinc ion binding"/>
    <property type="evidence" value="ECO:0007669"/>
    <property type="project" value="InterPro"/>
</dbReference>
<dbReference type="GO" id="GO:0006424">
    <property type="term" value="P:glutamyl-tRNA aminoacylation"/>
    <property type="evidence" value="ECO:0007669"/>
    <property type="project" value="UniProtKB-UniRule"/>
</dbReference>
<proteinExistence type="inferred from homology"/>
<dbReference type="InterPro" id="IPR001412">
    <property type="entry name" value="aa-tRNA-synth_I_CS"/>
</dbReference>
<dbReference type="AlphaFoldDB" id="A0AAW5K870"/>
<keyword evidence="1 6" id="KW-0436">Ligase</keyword>
<dbReference type="GO" id="GO:0005524">
    <property type="term" value="F:ATP binding"/>
    <property type="evidence" value="ECO:0007669"/>
    <property type="project" value="UniProtKB-UniRule"/>
</dbReference>
<name>A0AAW5K870_9FIRM</name>
<dbReference type="EMBL" id="JANGAB010000001">
    <property type="protein sequence ID" value="MCQ4948222.1"/>
    <property type="molecule type" value="Genomic_DNA"/>
</dbReference>
<dbReference type="GO" id="GO:0004818">
    <property type="term" value="F:glutamate-tRNA ligase activity"/>
    <property type="evidence" value="ECO:0007669"/>
    <property type="project" value="UniProtKB-UniRule"/>
</dbReference>
<evidence type="ECO:0000259" key="8">
    <source>
        <dbReference type="Pfam" id="PF19269"/>
    </source>
</evidence>
<protein>
    <recommendedName>
        <fullName evidence="6">Glutamate--tRNA ligase</fullName>
        <ecNumber evidence="6">6.1.1.17</ecNumber>
    </recommendedName>
    <alternativeName>
        <fullName evidence="6">Glutamyl-tRNA synthetase</fullName>
        <shortName evidence="6">GluRS</shortName>
    </alternativeName>
</protein>
<dbReference type="NCBIfam" id="TIGR00464">
    <property type="entry name" value="gltX_bact"/>
    <property type="match status" value="1"/>
</dbReference>
<evidence type="ECO:0000256" key="3">
    <source>
        <dbReference type="ARBA" id="ARBA00022840"/>
    </source>
</evidence>
<dbReference type="FunFam" id="3.40.50.620:FF:000045">
    <property type="entry name" value="Glutamate--tRNA ligase, mitochondrial"/>
    <property type="match status" value="1"/>
</dbReference>
<evidence type="ECO:0000259" key="7">
    <source>
        <dbReference type="Pfam" id="PF00749"/>
    </source>
</evidence>
<keyword evidence="5 6" id="KW-0030">Aminoacyl-tRNA synthetase</keyword>
<dbReference type="InterPro" id="IPR004527">
    <property type="entry name" value="Glu-tRNA-ligase_bac/mito"/>
</dbReference>
<keyword evidence="2 6" id="KW-0547">Nucleotide-binding</keyword>
<comment type="similarity">
    <text evidence="6">Belongs to the class-I aminoacyl-tRNA synthetase family. Glutamate--tRNA ligase type 1 subfamily.</text>
</comment>
<comment type="subunit">
    <text evidence="6">Monomer.</text>
</comment>
<comment type="subcellular location">
    <subcellularLocation>
        <location evidence="6">Cytoplasm</location>
    </subcellularLocation>
</comment>
<evidence type="ECO:0000256" key="2">
    <source>
        <dbReference type="ARBA" id="ARBA00022741"/>
    </source>
</evidence>
<keyword evidence="6" id="KW-0963">Cytoplasm</keyword>
<evidence type="ECO:0000256" key="4">
    <source>
        <dbReference type="ARBA" id="ARBA00022917"/>
    </source>
</evidence>
<dbReference type="RefSeq" id="WP_216400894.1">
    <property type="nucleotide sequence ID" value="NZ_JANGAB010000001.1"/>
</dbReference>
<dbReference type="Pfam" id="PF19269">
    <property type="entry name" value="Anticodon_2"/>
    <property type="match status" value="1"/>
</dbReference>
<dbReference type="EC" id="6.1.1.17" evidence="6"/>
<evidence type="ECO:0000256" key="1">
    <source>
        <dbReference type="ARBA" id="ARBA00022598"/>
    </source>
</evidence>
<comment type="caution">
    <text evidence="9">The sequence shown here is derived from an EMBL/GenBank/DDBJ whole genome shotgun (WGS) entry which is preliminary data.</text>
</comment>
<gene>
    <name evidence="6 9" type="primary">gltX</name>
    <name evidence="9" type="ORF">NE646_00860</name>
</gene>